<dbReference type="PANTHER" id="PTHR14119">
    <property type="entry name" value="HYDROLASE"/>
    <property type="match status" value="1"/>
</dbReference>
<keyword evidence="3" id="KW-1185">Reference proteome</keyword>
<dbReference type="Pfam" id="PF00857">
    <property type="entry name" value="Isochorismatase"/>
    <property type="match status" value="1"/>
</dbReference>
<dbReference type="PANTHER" id="PTHR14119:SF3">
    <property type="entry name" value="ISOCHORISMATASE DOMAIN-CONTAINING PROTEIN 2"/>
    <property type="match status" value="1"/>
</dbReference>
<evidence type="ECO:0000259" key="1">
    <source>
        <dbReference type="Pfam" id="PF00857"/>
    </source>
</evidence>
<dbReference type="SUPFAM" id="SSF52499">
    <property type="entry name" value="Isochorismatase-like hydrolases"/>
    <property type="match status" value="1"/>
</dbReference>
<proteinExistence type="predicted"/>
<dbReference type="Gene3D" id="3.40.50.850">
    <property type="entry name" value="Isochorismatase-like"/>
    <property type="match status" value="1"/>
</dbReference>
<evidence type="ECO:0000313" key="2">
    <source>
        <dbReference type="EMBL" id="MFC3291611.1"/>
    </source>
</evidence>
<accession>A0ABV7LZ13</accession>
<dbReference type="Proteomes" id="UP001595640">
    <property type="component" value="Unassembled WGS sequence"/>
</dbReference>
<gene>
    <name evidence="2" type="ORF">ACFOEI_05985</name>
</gene>
<feature type="domain" description="Isochorismatase-like" evidence="1">
    <location>
        <begin position="10"/>
        <end position="156"/>
    </location>
</feature>
<dbReference type="InterPro" id="IPR050993">
    <property type="entry name" value="Isochorismatase_domain"/>
</dbReference>
<dbReference type="EMBL" id="JBHRUH010000011">
    <property type="protein sequence ID" value="MFC3291611.1"/>
    <property type="molecule type" value="Genomic_DNA"/>
</dbReference>
<dbReference type="InterPro" id="IPR036380">
    <property type="entry name" value="Isochorismatase-like_sf"/>
</dbReference>
<name>A0ABV7LZ13_9GAMM</name>
<dbReference type="RefSeq" id="WP_019018956.1">
    <property type="nucleotide sequence ID" value="NZ_BMXD01000005.1"/>
</dbReference>
<organism evidence="2 3">
    <name type="scientific">Modicisalibacter luteus</name>
    <dbReference type="NCBI Taxonomy" id="453962"/>
    <lineage>
        <taxon>Bacteria</taxon>
        <taxon>Pseudomonadati</taxon>
        <taxon>Pseudomonadota</taxon>
        <taxon>Gammaproteobacteria</taxon>
        <taxon>Oceanospirillales</taxon>
        <taxon>Halomonadaceae</taxon>
        <taxon>Modicisalibacter</taxon>
    </lineage>
</organism>
<dbReference type="InterPro" id="IPR000868">
    <property type="entry name" value="Isochorismatase-like_dom"/>
</dbReference>
<reference evidence="3" key="1">
    <citation type="journal article" date="2019" name="Int. J. Syst. Evol. Microbiol.">
        <title>The Global Catalogue of Microorganisms (GCM) 10K type strain sequencing project: providing services to taxonomists for standard genome sequencing and annotation.</title>
        <authorList>
            <consortium name="The Broad Institute Genomics Platform"/>
            <consortium name="The Broad Institute Genome Sequencing Center for Infectious Disease"/>
            <person name="Wu L."/>
            <person name="Ma J."/>
        </authorList>
    </citation>
    <scope>NUCLEOTIDE SEQUENCE [LARGE SCALE GENOMIC DNA]</scope>
    <source>
        <strain evidence="3">KCTC 12847</strain>
    </source>
</reference>
<comment type="caution">
    <text evidence="2">The sequence shown here is derived from an EMBL/GenBank/DDBJ whole genome shotgun (WGS) entry which is preliminary data.</text>
</comment>
<protein>
    <submittedName>
        <fullName evidence="2">Isochorismatase family protein</fullName>
    </submittedName>
</protein>
<evidence type="ECO:0000313" key="3">
    <source>
        <dbReference type="Proteomes" id="UP001595640"/>
    </source>
</evidence>
<sequence length="179" mass="19363">MSRLCGAARSVLILVDFQEGLLPVIQDGEAVVERAVLLAKAGKELGVPILGTEQNPEGLGANHPQIRQLSDQTFAKTYFDACSQPGFLSYLEPHRDELIIAGCEAHVCVLQTTLSLIEHGYRVRLVADAIGSRRSSDREVAIARAGAAGATVVTSEMVIFEWMRHSGHPSFRSVLALVK</sequence>